<dbReference type="Gene3D" id="3.20.20.150">
    <property type="entry name" value="Divalent-metal-dependent TIM barrel enzymes"/>
    <property type="match status" value="1"/>
</dbReference>
<dbReference type="RefSeq" id="WP_377601998.1">
    <property type="nucleotide sequence ID" value="NZ_JBHUME010000007.1"/>
</dbReference>
<evidence type="ECO:0000313" key="4">
    <source>
        <dbReference type="Proteomes" id="UP001597541"/>
    </source>
</evidence>
<evidence type="ECO:0000259" key="2">
    <source>
        <dbReference type="Pfam" id="PF01261"/>
    </source>
</evidence>
<dbReference type="PANTHER" id="PTHR43489:SF7">
    <property type="entry name" value="3-DEHYDRO-D-GULOSIDE 4-EPIMERASE-RELATED"/>
    <property type="match status" value="1"/>
</dbReference>
<organism evidence="3 4">
    <name type="scientific">Paenibacillus gansuensis</name>
    <dbReference type="NCBI Taxonomy" id="306542"/>
    <lineage>
        <taxon>Bacteria</taxon>
        <taxon>Bacillati</taxon>
        <taxon>Bacillota</taxon>
        <taxon>Bacilli</taxon>
        <taxon>Bacillales</taxon>
        <taxon>Paenibacillaceae</taxon>
        <taxon>Paenibacillus</taxon>
    </lineage>
</organism>
<protein>
    <submittedName>
        <fullName evidence="3">TIM barrel protein</fullName>
    </submittedName>
</protein>
<evidence type="ECO:0000256" key="1">
    <source>
        <dbReference type="ARBA" id="ARBA00023235"/>
    </source>
</evidence>
<sequence length="268" mass="30143">MKLATQDKPFFPDRIADKLKLIQSMGFEAFEIDGKMLVDRFEEVQDAMKTTGVPVVMACGGYRGWIGHFEEDKRLQAVEDIQGILEHIGKLGGKGIVVPAAWGMFSKRLPPMVPPRSEEGDRQALLASLRALDETAGQSGTTVYLEPLNRYEDHMLNHLSDAVSIIQEGNFKNVKVIADFFHMNIEEPKIEESLLLHKEYIGHVHLADSHRYQPGDGHLDFIPGFKALKEIGYSGYMAFECRVLGEDEEAAYRKSVQYIQSCIQQSAL</sequence>
<accession>A0ABW5PC29</accession>
<dbReference type="InterPro" id="IPR050417">
    <property type="entry name" value="Sugar_Epim/Isomerase"/>
</dbReference>
<dbReference type="Pfam" id="PF01261">
    <property type="entry name" value="AP_endonuc_2"/>
    <property type="match status" value="1"/>
</dbReference>
<keyword evidence="1" id="KW-0413">Isomerase</keyword>
<dbReference type="InterPro" id="IPR036237">
    <property type="entry name" value="Xyl_isomerase-like_sf"/>
</dbReference>
<reference evidence="4" key="1">
    <citation type="journal article" date="2019" name="Int. J. Syst. Evol. Microbiol.">
        <title>The Global Catalogue of Microorganisms (GCM) 10K type strain sequencing project: providing services to taxonomists for standard genome sequencing and annotation.</title>
        <authorList>
            <consortium name="The Broad Institute Genomics Platform"/>
            <consortium name="The Broad Institute Genome Sequencing Center for Infectious Disease"/>
            <person name="Wu L."/>
            <person name="Ma J."/>
        </authorList>
    </citation>
    <scope>NUCLEOTIDE SEQUENCE [LARGE SCALE GENOMIC DNA]</scope>
    <source>
        <strain evidence="4">KCTC 3950</strain>
    </source>
</reference>
<dbReference type="EMBL" id="JBHUME010000007">
    <property type="protein sequence ID" value="MFD2612434.1"/>
    <property type="molecule type" value="Genomic_DNA"/>
</dbReference>
<comment type="caution">
    <text evidence="3">The sequence shown here is derived from an EMBL/GenBank/DDBJ whole genome shotgun (WGS) entry which is preliminary data.</text>
</comment>
<name>A0ABW5PC29_9BACL</name>
<dbReference type="SUPFAM" id="SSF51658">
    <property type="entry name" value="Xylose isomerase-like"/>
    <property type="match status" value="1"/>
</dbReference>
<dbReference type="Proteomes" id="UP001597541">
    <property type="component" value="Unassembled WGS sequence"/>
</dbReference>
<keyword evidence="4" id="KW-1185">Reference proteome</keyword>
<feature type="domain" description="Xylose isomerase-like TIM barrel" evidence="2">
    <location>
        <begin position="20"/>
        <end position="262"/>
    </location>
</feature>
<proteinExistence type="predicted"/>
<evidence type="ECO:0000313" key="3">
    <source>
        <dbReference type="EMBL" id="MFD2612434.1"/>
    </source>
</evidence>
<dbReference type="InterPro" id="IPR013022">
    <property type="entry name" value="Xyl_isomerase-like_TIM-brl"/>
</dbReference>
<gene>
    <name evidence="3" type="ORF">ACFSUF_08375</name>
</gene>
<dbReference type="PANTHER" id="PTHR43489">
    <property type="entry name" value="ISOMERASE"/>
    <property type="match status" value="1"/>
</dbReference>